<dbReference type="InterPro" id="IPR011040">
    <property type="entry name" value="Sialidase"/>
</dbReference>
<evidence type="ECO:0000313" key="8">
    <source>
        <dbReference type="Proteomes" id="UP000295388"/>
    </source>
</evidence>
<evidence type="ECO:0000259" key="6">
    <source>
        <dbReference type="SMART" id="SM00560"/>
    </source>
</evidence>
<dbReference type="PANTHER" id="PTHR10628:SF30">
    <property type="entry name" value="EXO-ALPHA-SIALIDASE"/>
    <property type="match status" value="1"/>
</dbReference>
<dbReference type="AlphaFoldDB" id="A0A4R6KLX6"/>
<dbReference type="GO" id="GO:0005737">
    <property type="term" value="C:cytoplasm"/>
    <property type="evidence" value="ECO:0007669"/>
    <property type="project" value="TreeGrafter"/>
</dbReference>
<dbReference type="CDD" id="cd15482">
    <property type="entry name" value="Sialidase_non-viral"/>
    <property type="match status" value="1"/>
</dbReference>
<reference evidence="7 8" key="1">
    <citation type="submission" date="2019-03" db="EMBL/GenBank/DDBJ databases">
        <title>Genomic Encyclopedia of Type Strains, Phase III (KMG-III): the genomes of soil and plant-associated and newly described type strains.</title>
        <authorList>
            <person name="Whitman W."/>
        </authorList>
    </citation>
    <scope>NUCLEOTIDE SEQUENCE [LARGE SCALE GENOMIC DNA]</scope>
    <source>
        <strain evidence="7 8">VKM Ac-2527</strain>
    </source>
</reference>
<dbReference type="InterPro" id="IPR006558">
    <property type="entry name" value="LamG-like"/>
</dbReference>
<dbReference type="InterPro" id="IPR001791">
    <property type="entry name" value="Laminin_G"/>
</dbReference>
<comment type="caution">
    <text evidence="7">The sequence shown here is derived from an EMBL/GenBank/DDBJ whole genome shotgun (WGS) entry which is preliminary data.</text>
</comment>
<comment type="similarity">
    <text evidence="2">Belongs to the glycosyl hydrolase 33 family.</text>
</comment>
<evidence type="ECO:0000256" key="3">
    <source>
        <dbReference type="ARBA" id="ARBA00012733"/>
    </source>
</evidence>
<dbReference type="SMART" id="SM00560">
    <property type="entry name" value="LamGL"/>
    <property type="match status" value="1"/>
</dbReference>
<dbReference type="GO" id="GO:0004308">
    <property type="term" value="F:exo-alpha-sialidase activity"/>
    <property type="evidence" value="ECO:0007669"/>
    <property type="project" value="UniProtKB-EC"/>
</dbReference>
<dbReference type="CDD" id="cd00110">
    <property type="entry name" value="LamG"/>
    <property type="match status" value="1"/>
</dbReference>
<dbReference type="SUPFAM" id="SSF50939">
    <property type="entry name" value="Sialidases"/>
    <property type="match status" value="1"/>
</dbReference>
<dbReference type="Gene3D" id="2.120.10.10">
    <property type="match status" value="1"/>
</dbReference>
<feature type="domain" description="LamG-like jellyroll fold" evidence="6">
    <location>
        <begin position="478"/>
        <end position="612"/>
    </location>
</feature>
<organism evidence="7 8">
    <name type="scientific">Kribbella caucasensis</name>
    <dbReference type="NCBI Taxonomy" id="2512215"/>
    <lineage>
        <taxon>Bacteria</taxon>
        <taxon>Bacillati</taxon>
        <taxon>Actinomycetota</taxon>
        <taxon>Actinomycetes</taxon>
        <taxon>Propionibacteriales</taxon>
        <taxon>Kribbellaceae</taxon>
        <taxon>Kribbella</taxon>
    </lineage>
</organism>
<dbReference type="Pfam" id="PF13088">
    <property type="entry name" value="BNR_2"/>
    <property type="match status" value="1"/>
</dbReference>
<dbReference type="GO" id="GO:0016020">
    <property type="term" value="C:membrane"/>
    <property type="evidence" value="ECO:0007669"/>
    <property type="project" value="TreeGrafter"/>
</dbReference>
<sequence length="635" mass="68236">MSQVWTSPMWIFFQVSNPPSNFLLTGRQAIMPRFRRLVFPTLALALLSTVLLSTPDQTPPAAAAVTQTVLFDKGNAGYGCYRIPAIVRTKTGTLLAFAEARRTWCGDSQEIDLVMRRSEDDGRTWSAQQIVLSGTDSDPNAVATRGNPAPVVDLETGRIILLSTMDPGTGTNLPRTPYVQYSDDDGRTFSKARSLLSEIDDPTWSWYATGPVHGIQLARGAHKGRLVVGTNYSVDGQQAGQLVYSDDHGVTWRKGATDVRSDGMVPQEISVVEKVDGGVYAGARNNGGSAGASRAFAVSNDGGETFAAPFQTIAGLTTPVVQGSLLRLRAIDQGAKYNRILFAAPADPERRRYMTLRSSFDEGKTWQTVDEGTRITSEWSGYSDMTLLDTGEIGLLYEGGAVDARDQVRFARFTETDIGHPDGASGPTTPDVSGLGNHSYLRGGSTAVAGKFGQGRDLDGVDDAIQLPYAESLALGSGDFTAMTWIKYGASTASQAIFWGYGINEFSQFWLRAEPASARIKGLITVNGSTASVVTTKAYNDNAWHHVALQRKAGTLAIWVDGAQIASVAAPTGSISPGRPFKMYVGQRLDGAHHFDGSLDEVRIYKRALTSTELNSIRTANATTIPNAVLDLPLG</sequence>
<name>A0A4R6KLX6_9ACTN</name>
<dbReference type="InterPro" id="IPR026856">
    <property type="entry name" value="Sialidase_fam"/>
</dbReference>
<evidence type="ECO:0000256" key="5">
    <source>
        <dbReference type="ARBA" id="ARBA00023157"/>
    </source>
</evidence>
<proteinExistence type="inferred from homology"/>
<evidence type="ECO:0000313" key="7">
    <source>
        <dbReference type="EMBL" id="TDO52201.1"/>
    </source>
</evidence>
<dbReference type="PANTHER" id="PTHR10628">
    <property type="entry name" value="SIALIDASE"/>
    <property type="match status" value="1"/>
</dbReference>
<dbReference type="Gene3D" id="2.60.120.200">
    <property type="match status" value="1"/>
</dbReference>
<dbReference type="InterPro" id="IPR013320">
    <property type="entry name" value="ConA-like_dom_sf"/>
</dbReference>
<dbReference type="InterPro" id="IPR036278">
    <property type="entry name" value="Sialidase_sf"/>
</dbReference>
<evidence type="ECO:0000256" key="4">
    <source>
        <dbReference type="ARBA" id="ARBA00022729"/>
    </source>
</evidence>
<dbReference type="GO" id="GO:0006689">
    <property type="term" value="P:ganglioside catabolic process"/>
    <property type="evidence" value="ECO:0007669"/>
    <property type="project" value="TreeGrafter"/>
</dbReference>
<keyword evidence="4" id="KW-0732">Signal</keyword>
<keyword evidence="8" id="KW-1185">Reference proteome</keyword>
<protein>
    <recommendedName>
        <fullName evidence="3">exo-alpha-sialidase</fullName>
        <ecNumber evidence="3">3.2.1.18</ecNumber>
    </recommendedName>
</protein>
<keyword evidence="5" id="KW-1015">Disulfide bond</keyword>
<evidence type="ECO:0000256" key="2">
    <source>
        <dbReference type="ARBA" id="ARBA00009348"/>
    </source>
</evidence>
<dbReference type="Proteomes" id="UP000295388">
    <property type="component" value="Unassembled WGS sequence"/>
</dbReference>
<dbReference type="GO" id="GO:0009313">
    <property type="term" value="P:oligosaccharide catabolic process"/>
    <property type="evidence" value="ECO:0007669"/>
    <property type="project" value="TreeGrafter"/>
</dbReference>
<accession>A0A4R6KLX6</accession>
<gene>
    <name evidence="7" type="ORF">EV643_10238</name>
</gene>
<dbReference type="Pfam" id="PF13385">
    <property type="entry name" value="Laminin_G_3"/>
    <property type="match status" value="1"/>
</dbReference>
<evidence type="ECO:0000256" key="1">
    <source>
        <dbReference type="ARBA" id="ARBA00000427"/>
    </source>
</evidence>
<dbReference type="EC" id="3.2.1.18" evidence="3"/>
<dbReference type="SUPFAM" id="SSF49899">
    <property type="entry name" value="Concanavalin A-like lectins/glucanases"/>
    <property type="match status" value="1"/>
</dbReference>
<comment type="catalytic activity">
    <reaction evidence="1">
        <text>Hydrolysis of alpha-(2-&gt;3)-, alpha-(2-&gt;6)-, alpha-(2-&gt;8)- glycosidic linkages of terminal sialic acid residues in oligosaccharides, glycoproteins, glycolipids, colominic acid and synthetic substrates.</text>
        <dbReference type="EC" id="3.2.1.18"/>
    </reaction>
</comment>
<dbReference type="EMBL" id="SNWQ01000002">
    <property type="protein sequence ID" value="TDO52201.1"/>
    <property type="molecule type" value="Genomic_DNA"/>
</dbReference>